<dbReference type="Pfam" id="PF01479">
    <property type="entry name" value="S4"/>
    <property type="match status" value="1"/>
</dbReference>
<keyword evidence="2 4" id="KW-0694">RNA-binding</keyword>
<sequence>MSKRNASDSDNQKVRLDKWLWAARFYKTRSLCRDAIEGGKVHVNGQRAKPSKDARVGDILVLRQGFDEKTVVIEELSDDRRGAVEAQKLYRETEESLQKREQEAARRKAFRGSNPMLERRPDKKERRDIHKLRQMDYDND</sequence>
<evidence type="ECO:0000313" key="8">
    <source>
        <dbReference type="Proteomes" id="UP000196573"/>
    </source>
</evidence>
<feature type="compositionally biased region" description="Basic and acidic residues" evidence="5">
    <location>
        <begin position="117"/>
        <end position="140"/>
    </location>
</feature>
<dbReference type="NCBIfam" id="NF007673">
    <property type="entry name" value="PRK10348.1"/>
    <property type="match status" value="1"/>
</dbReference>
<dbReference type="SMART" id="SM00363">
    <property type="entry name" value="S4"/>
    <property type="match status" value="1"/>
</dbReference>
<dbReference type="EMBL" id="FWPT01000004">
    <property type="protein sequence ID" value="SMA45618.1"/>
    <property type="molecule type" value="Genomic_DNA"/>
</dbReference>
<evidence type="ECO:0000256" key="3">
    <source>
        <dbReference type="ARBA" id="ARBA00023125"/>
    </source>
</evidence>
<dbReference type="OrthoDB" id="9797176at2"/>
<evidence type="ECO:0000256" key="2">
    <source>
        <dbReference type="ARBA" id="ARBA00022884"/>
    </source>
</evidence>
<evidence type="ECO:0000256" key="1">
    <source>
        <dbReference type="ARBA" id="ARBA00008396"/>
    </source>
</evidence>
<dbReference type="GO" id="GO:0043023">
    <property type="term" value="F:ribosomal large subunit binding"/>
    <property type="evidence" value="ECO:0007669"/>
    <property type="project" value="InterPro"/>
</dbReference>
<organism evidence="7 8">
    <name type="scientific">Parendozoicomonas haliclonae</name>
    <dbReference type="NCBI Taxonomy" id="1960125"/>
    <lineage>
        <taxon>Bacteria</taxon>
        <taxon>Pseudomonadati</taxon>
        <taxon>Pseudomonadota</taxon>
        <taxon>Gammaproteobacteria</taxon>
        <taxon>Oceanospirillales</taxon>
        <taxon>Endozoicomonadaceae</taxon>
        <taxon>Parendozoicomonas</taxon>
    </lineage>
</organism>
<dbReference type="RefSeq" id="WP_087109318.1">
    <property type="nucleotide sequence ID" value="NZ_CBCSCN010000002.1"/>
</dbReference>
<name>A0A1X7AIV9_9GAMM</name>
<proteinExistence type="inferred from homology"/>
<accession>A0A1X7AIV9</accession>
<evidence type="ECO:0000256" key="5">
    <source>
        <dbReference type="SAM" id="MobiDB-lite"/>
    </source>
</evidence>
<dbReference type="CDD" id="cd00165">
    <property type="entry name" value="S4"/>
    <property type="match status" value="1"/>
</dbReference>
<dbReference type="AlphaFoldDB" id="A0A1X7AIV9"/>
<comment type="similarity">
    <text evidence="1 4">Belongs to the HSP15 family.</text>
</comment>
<protein>
    <recommendedName>
        <fullName evidence="4">Heat shock protein 15</fullName>
    </recommendedName>
</protein>
<dbReference type="Proteomes" id="UP000196573">
    <property type="component" value="Unassembled WGS sequence"/>
</dbReference>
<dbReference type="InterPro" id="IPR036986">
    <property type="entry name" value="S4_RNA-bd_sf"/>
</dbReference>
<dbReference type="InterPro" id="IPR025708">
    <property type="entry name" value="HSP15"/>
</dbReference>
<evidence type="ECO:0000313" key="7">
    <source>
        <dbReference type="EMBL" id="SMA45618.1"/>
    </source>
</evidence>
<feature type="domain" description="RNA-binding S4" evidence="6">
    <location>
        <begin position="14"/>
        <end position="77"/>
    </location>
</feature>
<dbReference type="PROSITE" id="PS50889">
    <property type="entry name" value="S4"/>
    <property type="match status" value="1"/>
</dbReference>
<evidence type="ECO:0000259" key="6">
    <source>
        <dbReference type="SMART" id="SM00363"/>
    </source>
</evidence>
<gene>
    <name evidence="7" type="primary">hslR</name>
    <name evidence="7" type="ORF">EHSB41UT_01963</name>
</gene>
<dbReference type="InterPro" id="IPR002942">
    <property type="entry name" value="S4_RNA-bd"/>
</dbReference>
<feature type="compositionally biased region" description="Basic and acidic residues" evidence="5">
    <location>
        <begin position="91"/>
        <end position="106"/>
    </location>
</feature>
<dbReference type="PIRSF" id="PIRSF016821">
    <property type="entry name" value="HSP15"/>
    <property type="match status" value="1"/>
</dbReference>
<keyword evidence="3 4" id="KW-0238">DNA-binding</keyword>
<dbReference type="Gene3D" id="3.10.290.10">
    <property type="entry name" value="RNA-binding S4 domain"/>
    <property type="match status" value="1"/>
</dbReference>
<keyword evidence="8" id="KW-1185">Reference proteome</keyword>
<dbReference type="SUPFAM" id="SSF55174">
    <property type="entry name" value="Alpha-L RNA-binding motif"/>
    <property type="match status" value="1"/>
</dbReference>
<dbReference type="GO" id="GO:0034605">
    <property type="term" value="P:cellular response to heat"/>
    <property type="evidence" value="ECO:0007669"/>
    <property type="project" value="InterPro"/>
</dbReference>
<keyword evidence="7" id="KW-0346">Stress response</keyword>
<feature type="region of interest" description="Disordered" evidence="5">
    <location>
        <begin position="91"/>
        <end position="140"/>
    </location>
</feature>
<evidence type="ECO:0000256" key="4">
    <source>
        <dbReference type="PIRNR" id="PIRNR016821"/>
    </source>
</evidence>
<reference evidence="7 8" key="1">
    <citation type="submission" date="2017-03" db="EMBL/GenBank/DDBJ databases">
        <authorList>
            <person name="Afonso C.L."/>
            <person name="Miller P.J."/>
            <person name="Scott M.A."/>
            <person name="Spackman E."/>
            <person name="Goraichik I."/>
            <person name="Dimitrov K.M."/>
            <person name="Suarez D.L."/>
            <person name="Swayne D.E."/>
        </authorList>
    </citation>
    <scope>NUCLEOTIDE SEQUENCE [LARGE SCALE GENOMIC DNA]</scope>
    <source>
        <strain evidence="7">SB41UT1</strain>
    </source>
</reference>
<dbReference type="GO" id="GO:0003677">
    <property type="term" value="F:DNA binding"/>
    <property type="evidence" value="ECO:0007669"/>
    <property type="project" value="UniProtKB-KW"/>
</dbReference>
<dbReference type="GO" id="GO:0003727">
    <property type="term" value="F:single-stranded RNA binding"/>
    <property type="evidence" value="ECO:0007669"/>
    <property type="project" value="InterPro"/>
</dbReference>